<evidence type="ECO:0000256" key="2">
    <source>
        <dbReference type="ARBA" id="ARBA00004123"/>
    </source>
</evidence>
<keyword evidence="7" id="KW-0539">Nucleus</keyword>
<feature type="domain" description="DDE Tnp4" evidence="9">
    <location>
        <begin position="191"/>
        <end position="352"/>
    </location>
</feature>
<protein>
    <recommendedName>
        <fullName evidence="9">DDE Tnp4 domain-containing protein</fullName>
    </recommendedName>
</protein>
<dbReference type="InterPro" id="IPR045249">
    <property type="entry name" value="HARBI1-like"/>
</dbReference>
<dbReference type="GO" id="GO:0016787">
    <property type="term" value="F:hydrolase activity"/>
    <property type="evidence" value="ECO:0007669"/>
    <property type="project" value="UniProtKB-KW"/>
</dbReference>
<keyword evidence="11" id="KW-1185">Reference proteome</keyword>
<feature type="compositionally biased region" description="Acidic residues" evidence="8">
    <location>
        <begin position="371"/>
        <end position="395"/>
    </location>
</feature>
<dbReference type="AlphaFoldDB" id="A0A388KYB6"/>
<keyword evidence="5" id="KW-0479">Metal-binding</keyword>
<evidence type="ECO:0000256" key="3">
    <source>
        <dbReference type="ARBA" id="ARBA00006958"/>
    </source>
</evidence>
<dbReference type="OrthoDB" id="2668416at2759"/>
<gene>
    <name evidence="10" type="ORF">CBR_g19570</name>
</gene>
<dbReference type="Proteomes" id="UP000265515">
    <property type="component" value="Unassembled WGS sequence"/>
</dbReference>
<evidence type="ECO:0000256" key="8">
    <source>
        <dbReference type="SAM" id="MobiDB-lite"/>
    </source>
</evidence>
<keyword evidence="4" id="KW-0540">Nuclease</keyword>
<comment type="cofactor">
    <cofactor evidence="1">
        <name>a divalent metal cation</name>
        <dbReference type="ChEBI" id="CHEBI:60240"/>
    </cofactor>
</comment>
<organism evidence="10 11">
    <name type="scientific">Chara braunii</name>
    <name type="common">Braun's stonewort</name>
    <dbReference type="NCBI Taxonomy" id="69332"/>
    <lineage>
        <taxon>Eukaryota</taxon>
        <taxon>Viridiplantae</taxon>
        <taxon>Streptophyta</taxon>
        <taxon>Charophyceae</taxon>
        <taxon>Charales</taxon>
        <taxon>Characeae</taxon>
        <taxon>Chara</taxon>
    </lineage>
</organism>
<accession>A0A388KYB6</accession>
<reference evidence="10 11" key="1">
    <citation type="journal article" date="2018" name="Cell">
        <title>The Chara Genome: Secondary Complexity and Implications for Plant Terrestrialization.</title>
        <authorList>
            <person name="Nishiyama T."/>
            <person name="Sakayama H."/>
            <person name="Vries J.D."/>
            <person name="Buschmann H."/>
            <person name="Saint-Marcoux D."/>
            <person name="Ullrich K.K."/>
            <person name="Haas F.B."/>
            <person name="Vanderstraeten L."/>
            <person name="Becker D."/>
            <person name="Lang D."/>
            <person name="Vosolsobe S."/>
            <person name="Rombauts S."/>
            <person name="Wilhelmsson P.K.I."/>
            <person name="Janitza P."/>
            <person name="Kern R."/>
            <person name="Heyl A."/>
            <person name="Rumpler F."/>
            <person name="Villalobos L.I.A.C."/>
            <person name="Clay J.M."/>
            <person name="Skokan R."/>
            <person name="Toyoda A."/>
            <person name="Suzuki Y."/>
            <person name="Kagoshima H."/>
            <person name="Schijlen E."/>
            <person name="Tajeshwar N."/>
            <person name="Catarino B."/>
            <person name="Hetherington A.J."/>
            <person name="Saltykova A."/>
            <person name="Bonnot C."/>
            <person name="Breuninger H."/>
            <person name="Symeonidi A."/>
            <person name="Radhakrishnan G.V."/>
            <person name="Van Nieuwerburgh F."/>
            <person name="Deforce D."/>
            <person name="Chang C."/>
            <person name="Karol K.G."/>
            <person name="Hedrich R."/>
            <person name="Ulvskov P."/>
            <person name="Glockner G."/>
            <person name="Delwiche C.F."/>
            <person name="Petrasek J."/>
            <person name="Van de Peer Y."/>
            <person name="Friml J."/>
            <person name="Beilby M."/>
            <person name="Dolan L."/>
            <person name="Kohara Y."/>
            <person name="Sugano S."/>
            <person name="Fujiyama A."/>
            <person name="Delaux P.-M."/>
            <person name="Quint M."/>
            <person name="TheiBen G."/>
            <person name="Hagemann M."/>
            <person name="Harholt J."/>
            <person name="Dunand C."/>
            <person name="Zachgo S."/>
            <person name="Langdale J."/>
            <person name="Maumus F."/>
            <person name="Straeten D.V.D."/>
            <person name="Gould S.B."/>
            <person name="Rensing S.A."/>
        </authorList>
    </citation>
    <scope>NUCLEOTIDE SEQUENCE [LARGE SCALE GENOMIC DNA]</scope>
    <source>
        <strain evidence="10 11">S276</strain>
    </source>
</reference>
<comment type="caution">
    <text evidence="10">The sequence shown here is derived from an EMBL/GenBank/DDBJ whole genome shotgun (WGS) entry which is preliminary data.</text>
</comment>
<evidence type="ECO:0000256" key="5">
    <source>
        <dbReference type="ARBA" id="ARBA00022723"/>
    </source>
</evidence>
<evidence type="ECO:0000256" key="1">
    <source>
        <dbReference type="ARBA" id="ARBA00001968"/>
    </source>
</evidence>
<keyword evidence="6" id="KW-0378">Hydrolase</keyword>
<dbReference type="GO" id="GO:0005634">
    <property type="term" value="C:nucleus"/>
    <property type="evidence" value="ECO:0007669"/>
    <property type="project" value="UniProtKB-SubCell"/>
</dbReference>
<dbReference type="EMBL" id="BFEA01000216">
    <property type="protein sequence ID" value="GBG75057.1"/>
    <property type="molecule type" value="Genomic_DNA"/>
</dbReference>
<evidence type="ECO:0000313" key="11">
    <source>
        <dbReference type="Proteomes" id="UP000265515"/>
    </source>
</evidence>
<comment type="similarity">
    <text evidence="3">Belongs to the HARBI1 family.</text>
</comment>
<dbReference type="InterPro" id="IPR027806">
    <property type="entry name" value="HARBI1_dom"/>
</dbReference>
<dbReference type="GO" id="GO:0004518">
    <property type="term" value="F:nuclease activity"/>
    <property type="evidence" value="ECO:0007669"/>
    <property type="project" value="UniProtKB-KW"/>
</dbReference>
<evidence type="ECO:0000256" key="4">
    <source>
        <dbReference type="ARBA" id="ARBA00022722"/>
    </source>
</evidence>
<dbReference type="PANTHER" id="PTHR22930">
    <property type="match status" value="1"/>
</dbReference>
<sequence>MTVICGILFMQCLTQIIMMRKMTVILLLLAYVYFAEDGHAILDMAPLPYRQRRQSCVRNRVGGTWEELNMMGPEHDKKFGEYTRLTRPIFTRIPHRISPQIQRLNTSWRQALPAPLKFVFALYRWATGGYYRQCGNDFGIGVHSVVRCTDDVSITLLAEYGDTIRWSDGAQLRTTLNYFEGKGFAGCFGVIDCTHVYLDKPRGREPEAYYDRNRQYSIVAQVVCDKNLCILDVWGGALGSVYDSRMFRVSDLYSRAKEGREPFTRRTNVLQDGTVMGRYLMGDAGYPVVSWLMTPFPAVNRVVEQTTFNKKFSTLCSVIERLKGMWRCFGCKHIANMRNVCKQFLACCILHNIIIDEGILVDEELLRRGADEDDESDNDEDDDKSGGEDDGASENFDDKEAELRCEESVIYASHHQRHHVAELLRETIRAHSIHVA</sequence>
<evidence type="ECO:0000259" key="9">
    <source>
        <dbReference type="Pfam" id="PF13359"/>
    </source>
</evidence>
<dbReference type="Gramene" id="GBG75057">
    <property type="protein sequence ID" value="GBG75057"/>
    <property type="gene ID" value="CBR_g19570"/>
</dbReference>
<name>A0A388KYB6_CHABU</name>
<comment type="subcellular location">
    <subcellularLocation>
        <location evidence="2">Nucleus</location>
    </subcellularLocation>
</comment>
<evidence type="ECO:0000256" key="6">
    <source>
        <dbReference type="ARBA" id="ARBA00022801"/>
    </source>
</evidence>
<evidence type="ECO:0000256" key="7">
    <source>
        <dbReference type="ARBA" id="ARBA00023242"/>
    </source>
</evidence>
<dbReference type="Pfam" id="PF13359">
    <property type="entry name" value="DDE_Tnp_4"/>
    <property type="match status" value="1"/>
</dbReference>
<dbReference type="PANTHER" id="PTHR22930:SF85">
    <property type="entry name" value="GH03217P-RELATED"/>
    <property type="match status" value="1"/>
</dbReference>
<proteinExistence type="inferred from homology"/>
<dbReference type="GO" id="GO:0046872">
    <property type="term" value="F:metal ion binding"/>
    <property type="evidence" value="ECO:0007669"/>
    <property type="project" value="UniProtKB-KW"/>
</dbReference>
<feature type="region of interest" description="Disordered" evidence="8">
    <location>
        <begin position="370"/>
        <end position="399"/>
    </location>
</feature>
<evidence type="ECO:0000313" key="10">
    <source>
        <dbReference type="EMBL" id="GBG75057.1"/>
    </source>
</evidence>